<keyword evidence="4" id="KW-0963">Cytoplasm</keyword>
<dbReference type="EMBL" id="LAZR01011549">
    <property type="protein sequence ID" value="KKM61119.1"/>
    <property type="molecule type" value="Genomic_DNA"/>
</dbReference>
<dbReference type="InterPro" id="IPR023753">
    <property type="entry name" value="FAD/NAD-binding_dom"/>
</dbReference>
<comment type="cofactor">
    <cofactor evidence="1">
        <name>FAD</name>
        <dbReference type="ChEBI" id="CHEBI:57692"/>
    </cofactor>
</comment>
<evidence type="ECO:0000313" key="13">
    <source>
        <dbReference type="EMBL" id="KKM61119.1"/>
    </source>
</evidence>
<proteinExistence type="inferred from homology"/>
<dbReference type="Pfam" id="PF02852">
    <property type="entry name" value="Pyr_redox_dim"/>
    <property type="match status" value="1"/>
</dbReference>
<keyword evidence="6" id="KW-0274">FAD</keyword>
<dbReference type="PANTHER" id="PTHR22912">
    <property type="entry name" value="DISULFIDE OXIDOREDUCTASE"/>
    <property type="match status" value="1"/>
</dbReference>
<comment type="caution">
    <text evidence="13">The sequence shown here is derived from an EMBL/GenBank/DDBJ whole genome shotgun (WGS) entry which is preliminary data.</text>
</comment>
<dbReference type="Pfam" id="PF07992">
    <property type="entry name" value="Pyr_redox_2"/>
    <property type="match status" value="1"/>
</dbReference>
<dbReference type="NCBIfam" id="TIGR01350">
    <property type="entry name" value="lipoamide_DH"/>
    <property type="match status" value="1"/>
</dbReference>
<keyword evidence="7" id="KW-0560">Oxidoreductase</keyword>
<organism evidence="13">
    <name type="scientific">marine sediment metagenome</name>
    <dbReference type="NCBI Taxonomy" id="412755"/>
    <lineage>
        <taxon>unclassified sequences</taxon>
        <taxon>metagenomes</taxon>
        <taxon>ecological metagenomes</taxon>
    </lineage>
</organism>
<evidence type="ECO:0000256" key="6">
    <source>
        <dbReference type="ARBA" id="ARBA00022827"/>
    </source>
</evidence>
<dbReference type="AlphaFoldDB" id="A0A0F9IUU4"/>
<gene>
    <name evidence="13" type="ORF">LCGC14_1534910</name>
</gene>
<sequence length="522" mass="56605">MKNERMSEKQYDLVIIGAGPGGYHSAIRAAQYGAKVALIEKDKLGGTCLNRGCIPTKSLLASAHFIEKIKGAEELGVKIKEYKIDFKKVFERKNKIVNELGIGIANLLKAWKNDVYIGHGKILGGNYQDGFEVLIQGKRKDEKILAKRVILATGSTPALIPNFNVDHKRILTSDDILDPNFKTIPERLLIIGAGSMGCEFADVFANFGSKVTLLEYLPSPIATEEPMIVKKLQKKFDEKGITIITSQNVLSIENIGLSVRATTCSSSIPPSDIESAEKCTYKADLCLISIGRKHVSKNLGLEELGIKSRRGAIEVNPSTLETVVNGVFAIGDVTGGIMLAHVASYEGDIAVANALSSLGQFQVHPKRTNYRVVPSTIFTSPNIGSVGLKRKQARELGIDVIVGQFPYESLGKAKCMGEEGLLIILAEKNTLQIVGASCIGESASELIAEIALAKQYGLTVEDIIETIHSHPTLSEMVLEGAGAVIGRAIHKKGRLFTPKLKEILLEQIAQNFELKKSKILSS</sequence>
<dbReference type="GO" id="GO:0006103">
    <property type="term" value="P:2-oxoglutarate metabolic process"/>
    <property type="evidence" value="ECO:0007669"/>
    <property type="project" value="TreeGrafter"/>
</dbReference>
<keyword evidence="9" id="KW-1015">Disulfide bond</keyword>
<dbReference type="InterPro" id="IPR012999">
    <property type="entry name" value="Pyr_OxRdtase_I_AS"/>
</dbReference>
<feature type="domain" description="Pyridine nucleotide-disulphide oxidoreductase dimerisation" evidence="11">
    <location>
        <begin position="373"/>
        <end position="479"/>
    </location>
</feature>
<dbReference type="PIRSF" id="PIRSF000350">
    <property type="entry name" value="Mercury_reductase_MerA"/>
    <property type="match status" value="1"/>
</dbReference>
<dbReference type="InterPro" id="IPR006258">
    <property type="entry name" value="Lipoamide_DH"/>
</dbReference>
<evidence type="ECO:0000256" key="2">
    <source>
        <dbReference type="ARBA" id="ARBA00004496"/>
    </source>
</evidence>
<dbReference type="FunFam" id="3.30.390.30:FF:000001">
    <property type="entry name" value="Dihydrolipoyl dehydrogenase"/>
    <property type="match status" value="1"/>
</dbReference>
<dbReference type="PANTHER" id="PTHR22912:SF217">
    <property type="entry name" value="DIHYDROLIPOYL DEHYDROGENASE"/>
    <property type="match status" value="1"/>
</dbReference>
<evidence type="ECO:0000256" key="5">
    <source>
        <dbReference type="ARBA" id="ARBA00022630"/>
    </source>
</evidence>
<protein>
    <recommendedName>
        <fullName evidence="14">Dihydrolipoyl dehydrogenase</fullName>
    </recommendedName>
</protein>
<keyword evidence="10" id="KW-0676">Redox-active center</keyword>
<feature type="domain" description="FAD/NAD(P)-binding" evidence="12">
    <location>
        <begin position="11"/>
        <end position="347"/>
    </location>
</feature>
<name>A0A0F9IUU4_9ZZZZ</name>
<dbReference type="GO" id="GO:0005737">
    <property type="term" value="C:cytoplasm"/>
    <property type="evidence" value="ECO:0007669"/>
    <property type="project" value="UniProtKB-SubCell"/>
</dbReference>
<dbReference type="PRINTS" id="PR00411">
    <property type="entry name" value="PNDRDTASEI"/>
</dbReference>
<dbReference type="InterPro" id="IPR004099">
    <property type="entry name" value="Pyr_nucl-diS_OxRdtase_dimer"/>
</dbReference>
<evidence type="ECO:0000256" key="1">
    <source>
        <dbReference type="ARBA" id="ARBA00001974"/>
    </source>
</evidence>
<keyword evidence="5" id="KW-0285">Flavoprotein</keyword>
<dbReference type="GO" id="GO:0004148">
    <property type="term" value="F:dihydrolipoyl dehydrogenase (NADH) activity"/>
    <property type="evidence" value="ECO:0007669"/>
    <property type="project" value="InterPro"/>
</dbReference>
<comment type="subcellular location">
    <subcellularLocation>
        <location evidence="2">Cytoplasm</location>
    </subcellularLocation>
</comment>
<evidence type="ECO:0000256" key="7">
    <source>
        <dbReference type="ARBA" id="ARBA00023002"/>
    </source>
</evidence>
<accession>A0A0F9IUU4</accession>
<comment type="similarity">
    <text evidence="3">Belongs to the class-I pyridine nucleotide-disulfide oxidoreductase family.</text>
</comment>
<evidence type="ECO:0000259" key="12">
    <source>
        <dbReference type="Pfam" id="PF07992"/>
    </source>
</evidence>
<dbReference type="SUPFAM" id="SSF55424">
    <property type="entry name" value="FAD/NAD-linked reductases, dimerisation (C-terminal) domain"/>
    <property type="match status" value="1"/>
</dbReference>
<reference evidence="13" key="1">
    <citation type="journal article" date="2015" name="Nature">
        <title>Complex archaea that bridge the gap between prokaryotes and eukaryotes.</title>
        <authorList>
            <person name="Spang A."/>
            <person name="Saw J.H."/>
            <person name="Jorgensen S.L."/>
            <person name="Zaremba-Niedzwiedzka K."/>
            <person name="Martijn J."/>
            <person name="Lind A.E."/>
            <person name="van Eijk R."/>
            <person name="Schleper C."/>
            <person name="Guy L."/>
            <person name="Ettema T.J."/>
        </authorList>
    </citation>
    <scope>NUCLEOTIDE SEQUENCE</scope>
</reference>
<evidence type="ECO:0008006" key="14">
    <source>
        <dbReference type="Google" id="ProtNLM"/>
    </source>
</evidence>
<keyword evidence="8" id="KW-0520">NAD</keyword>
<dbReference type="InterPro" id="IPR001100">
    <property type="entry name" value="Pyr_nuc-diS_OxRdtase"/>
</dbReference>
<dbReference type="PROSITE" id="PS00076">
    <property type="entry name" value="PYRIDINE_REDOX_1"/>
    <property type="match status" value="1"/>
</dbReference>
<evidence type="ECO:0000256" key="3">
    <source>
        <dbReference type="ARBA" id="ARBA00007532"/>
    </source>
</evidence>
<dbReference type="SUPFAM" id="SSF51905">
    <property type="entry name" value="FAD/NAD(P)-binding domain"/>
    <property type="match status" value="1"/>
</dbReference>
<dbReference type="PRINTS" id="PR00368">
    <property type="entry name" value="FADPNR"/>
</dbReference>
<evidence type="ECO:0000256" key="4">
    <source>
        <dbReference type="ARBA" id="ARBA00022490"/>
    </source>
</evidence>
<dbReference type="InterPro" id="IPR050151">
    <property type="entry name" value="Class-I_Pyr_Nuc-Dis_Oxidored"/>
</dbReference>
<dbReference type="InterPro" id="IPR016156">
    <property type="entry name" value="FAD/NAD-linked_Rdtase_dimer_sf"/>
</dbReference>
<dbReference type="GO" id="GO:0050660">
    <property type="term" value="F:flavin adenine dinucleotide binding"/>
    <property type="evidence" value="ECO:0007669"/>
    <property type="project" value="InterPro"/>
</dbReference>
<evidence type="ECO:0000256" key="8">
    <source>
        <dbReference type="ARBA" id="ARBA00023027"/>
    </source>
</evidence>
<evidence type="ECO:0000256" key="9">
    <source>
        <dbReference type="ARBA" id="ARBA00023157"/>
    </source>
</evidence>
<dbReference type="Gene3D" id="3.50.50.60">
    <property type="entry name" value="FAD/NAD(P)-binding domain"/>
    <property type="match status" value="2"/>
</dbReference>
<dbReference type="InterPro" id="IPR036188">
    <property type="entry name" value="FAD/NAD-bd_sf"/>
</dbReference>
<dbReference type="Gene3D" id="3.30.390.30">
    <property type="match status" value="1"/>
</dbReference>
<evidence type="ECO:0000259" key="11">
    <source>
        <dbReference type="Pfam" id="PF02852"/>
    </source>
</evidence>
<evidence type="ECO:0000256" key="10">
    <source>
        <dbReference type="ARBA" id="ARBA00023284"/>
    </source>
</evidence>